<proteinExistence type="predicted"/>
<name>A0ACB8U108_9APHY</name>
<gene>
    <name evidence="1" type="ORF">BDY19DRAFT_1042289</name>
</gene>
<keyword evidence="2" id="KW-1185">Reference proteome</keyword>
<dbReference type="EMBL" id="MU274916">
    <property type="protein sequence ID" value="KAI0087916.1"/>
    <property type="molecule type" value="Genomic_DNA"/>
</dbReference>
<accession>A0ACB8U108</accession>
<comment type="caution">
    <text evidence="1">The sequence shown here is derived from an EMBL/GenBank/DDBJ whole genome shotgun (WGS) entry which is preliminary data.</text>
</comment>
<protein>
    <submittedName>
        <fullName evidence="1">Sec1-like protein</fullName>
    </submittedName>
</protein>
<sequence length="995" mass="110610">MDVVKAIETYITKMVSTPNAMKVLLLDTHTTPIVSLASTQSTLLSHQVYLTDRIDNKKRERMAHMKCVCFLQPSDDSLEALEAELKEPKYGEYYLYFSNVLSKTSIERLADVDEYEVVREVQEYFADYAPILPSLFSLNYAPSSSRPLYGNSANTWDTRALDRSVQGLIAVLLSLKKKPVIRYEKSSPMAKKLGVEIQHRIQSESSLFDFRGTQVPPLLLILDRRSDPVTPLLSQWTYQAMVHELLGIQNGRVDLSLVPDIRPELKEITLTPSTDPFFQAHHLATFGDLGTSLKSYVQSYQSHSLANSPSSINSIGDMKRFVEEYPEFRKLGGNVSKHVALVGELSRLVERDKLLEIGEVEQGLATGSGADLKSVQAVITNPAIPAWNKLRVVMLYAIRYQKSQASSVASLINLALENGVSREDARLVYVILNIAGSDQRQEDLFSAEALLAKGRSALKGLKGVENVYMQHTPHLSQTLENLLRGRLRDTNFPFLEGAGPNAGLQRPQDVIVFMVGGTTYEEARTISLLNQESSTHGSYAAGTRLLLGGTYVHNSSSFVEMIRLASTNWPSSVFEPPPESANNMPSLNLNLGGVNTMEDVKVKTRTGAFLTLLSAALILAITTMEFIDYRRVTVDTSIQVDKSRGEKLTVKINLTFPRVPCYLLSLDVMDISGETQSDITHSITKLRLAENGVPVPGSRIQELQNDIDKINEQRQNGYCGSCYGGLEPESGCCNTCEEVRQAYVNRGWSFNNPDAIEQCVQEGWSEKLHEQAHEGCNIAGIVRVNKVVGNIHFSPGRSFRTAAQNIYELVPYLKEDGNRHDFSHSIQTFAFQGDDEFDFEKANKGLKLKEKLGVINPLDGTSLKTSKAQYMFQYFLKVVSTQFRTLDGKVINTHQYSATHFERDLTKGFAENDNHGVHVMHGMTGIPGAFFNYEISPILIVHQETRQSFAHFLTSTCAIVGGILTVASLIDGALFATSKHLRKSGGHSYTEGKLM</sequence>
<dbReference type="Proteomes" id="UP001055072">
    <property type="component" value="Unassembled WGS sequence"/>
</dbReference>
<evidence type="ECO:0000313" key="2">
    <source>
        <dbReference type="Proteomes" id="UP001055072"/>
    </source>
</evidence>
<reference evidence="1" key="1">
    <citation type="journal article" date="2021" name="Environ. Microbiol.">
        <title>Gene family expansions and transcriptome signatures uncover fungal adaptations to wood decay.</title>
        <authorList>
            <person name="Hage H."/>
            <person name="Miyauchi S."/>
            <person name="Viragh M."/>
            <person name="Drula E."/>
            <person name="Min B."/>
            <person name="Chaduli D."/>
            <person name="Navarro D."/>
            <person name="Favel A."/>
            <person name="Norest M."/>
            <person name="Lesage-Meessen L."/>
            <person name="Balint B."/>
            <person name="Merenyi Z."/>
            <person name="de Eugenio L."/>
            <person name="Morin E."/>
            <person name="Martinez A.T."/>
            <person name="Baldrian P."/>
            <person name="Stursova M."/>
            <person name="Martinez M.J."/>
            <person name="Novotny C."/>
            <person name="Magnuson J.K."/>
            <person name="Spatafora J.W."/>
            <person name="Maurice S."/>
            <person name="Pangilinan J."/>
            <person name="Andreopoulos W."/>
            <person name="LaButti K."/>
            <person name="Hundley H."/>
            <person name="Na H."/>
            <person name="Kuo A."/>
            <person name="Barry K."/>
            <person name="Lipzen A."/>
            <person name="Henrissat B."/>
            <person name="Riley R."/>
            <person name="Ahrendt S."/>
            <person name="Nagy L.G."/>
            <person name="Grigoriev I.V."/>
            <person name="Martin F."/>
            <person name="Rosso M.N."/>
        </authorList>
    </citation>
    <scope>NUCLEOTIDE SEQUENCE</scope>
    <source>
        <strain evidence="1">CBS 384.51</strain>
    </source>
</reference>
<organism evidence="1 2">
    <name type="scientific">Irpex rosettiformis</name>
    <dbReference type="NCBI Taxonomy" id="378272"/>
    <lineage>
        <taxon>Eukaryota</taxon>
        <taxon>Fungi</taxon>
        <taxon>Dikarya</taxon>
        <taxon>Basidiomycota</taxon>
        <taxon>Agaricomycotina</taxon>
        <taxon>Agaricomycetes</taxon>
        <taxon>Polyporales</taxon>
        <taxon>Irpicaceae</taxon>
        <taxon>Irpex</taxon>
    </lineage>
</organism>
<evidence type="ECO:0000313" key="1">
    <source>
        <dbReference type="EMBL" id="KAI0087916.1"/>
    </source>
</evidence>